<reference evidence="1" key="1">
    <citation type="submission" date="2021-10" db="EMBL/GenBank/DDBJ databases">
        <title>Tropical sea cucumber genome reveals ecological adaptation and Cuvierian tubules defense mechanism.</title>
        <authorList>
            <person name="Chen T."/>
        </authorList>
    </citation>
    <scope>NUCLEOTIDE SEQUENCE</scope>
    <source>
        <strain evidence="1">Nanhai2018</strain>
        <tissue evidence="1">Muscle</tissue>
    </source>
</reference>
<dbReference type="AlphaFoldDB" id="A0A9Q1CB37"/>
<gene>
    <name evidence="1" type="ORF">HOLleu_12585</name>
</gene>
<dbReference type="Proteomes" id="UP001152320">
    <property type="component" value="Chromosome 5"/>
</dbReference>
<name>A0A9Q1CB37_HOLLE</name>
<dbReference type="EMBL" id="JAIZAY010000005">
    <property type="protein sequence ID" value="KAJ8041695.1"/>
    <property type="molecule type" value="Genomic_DNA"/>
</dbReference>
<sequence length="221" mass="25808">MLKWDQHLQMNGKVINKVDSTKFLGVHMDSRLTGNDHIFSLTSTIARNVGVISKLKYILPQPILKTLYQSLIVPHLSYCSIIWSGTSNKNLNRLFILQKRAIRHIAKTDSRDHTSPLLRILNLLKLKDLLRVNVACFAHKALNHILPPSFTDFFHRNNEVHSYSTRQANHIHHHPWRTNFGHLSLRTRAINVWNSLPLHFQRLQSTLLLKRKLIHQSIMEY</sequence>
<keyword evidence="2" id="KW-1185">Reference proteome</keyword>
<proteinExistence type="predicted"/>
<organism evidence="1 2">
    <name type="scientific">Holothuria leucospilota</name>
    <name type="common">Black long sea cucumber</name>
    <name type="synonym">Mertensiothuria leucospilota</name>
    <dbReference type="NCBI Taxonomy" id="206669"/>
    <lineage>
        <taxon>Eukaryota</taxon>
        <taxon>Metazoa</taxon>
        <taxon>Echinodermata</taxon>
        <taxon>Eleutherozoa</taxon>
        <taxon>Echinozoa</taxon>
        <taxon>Holothuroidea</taxon>
        <taxon>Aspidochirotacea</taxon>
        <taxon>Aspidochirotida</taxon>
        <taxon>Holothuriidae</taxon>
        <taxon>Holothuria</taxon>
    </lineage>
</organism>
<evidence type="ECO:0000313" key="1">
    <source>
        <dbReference type="EMBL" id="KAJ8041695.1"/>
    </source>
</evidence>
<protein>
    <submittedName>
        <fullName evidence="1">Uncharacterized protein</fullName>
    </submittedName>
</protein>
<dbReference type="OrthoDB" id="6776162at2759"/>
<accession>A0A9Q1CB37</accession>
<comment type="caution">
    <text evidence="1">The sequence shown here is derived from an EMBL/GenBank/DDBJ whole genome shotgun (WGS) entry which is preliminary data.</text>
</comment>
<evidence type="ECO:0000313" key="2">
    <source>
        <dbReference type="Proteomes" id="UP001152320"/>
    </source>
</evidence>